<dbReference type="PROSITE" id="PS50206">
    <property type="entry name" value="RHODANESE_3"/>
    <property type="match status" value="2"/>
</dbReference>
<dbReference type="Proteomes" id="UP000568050">
    <property type="component" value="Unassembled WGS sequence"/>
</dbReference>
<reference evidence="4 5" key="1">
    <citation type="submission" date="2020-08" db="EMBL/GenBank/DDBJ databases">
        <title>Sequencing the genomes of 1000 actinobacteria strains.</title>
        <authorList>
            <person name="Klenk H.-P."/>
        </authorList>
    </citation>
    <scope>NUCLEOTIDE SEQUENCE [LARGE SCALE GENOMIC DNA]</scope>
    <source>
        <strain evidence="4 5">DSM 23040</strain>
    </source>
</reference>
<dbReference type="SMART" id="SM00450">
    <property type="entry name" value="RHOD"/>
    <property type="match status" value="2"/>
</dbReference>
<evidence type="ECO:0000256" key="2">
    <source>
        <dbReference type="ARBA" id="ARBA00022737"/>
    </source>
</evidence>
<dbReference type="CDD" id="cd01449">
    <property type="entry name" value="TST_Repeat_2"/>
    <property type="match status" value="1"/>
</dbReference>
<evidence type="ECO:0000259" key="3">
    <source>
        <dbReference type="PROSITE" id="PS50206"/>
    </source>
</evidence>
<keyword evidence="5" id="KW-1185">Reference proteome</keyword>
<dbReference type="EC" id="2.8.1.2" evidence="4"/>
<feature type="domain" description="Rhodanese" evidence="3">
    <location>
        <begin position="19"/>
        <end position="139"/>
    </location>
</feature>
<dbReference type="Gene3D" id="3.40.250.10">
    <property type="entry name" value="Rhodanese-like domain"/>
    <property type="match status" value="2"/>
</dbReference>
<organism evidence="4 5">
    <name type="scientific">Helcobacillus massiliensis</name>
    <dbReference type="NCBI Taxonomy" id="521392"/>
    <lineage>
        <taxon>Bacteria</taxon>
        <taxon>Bacillati</taxon>
        <taxon>Actinomycetota</taxon>
        <taxon>Actinomycetes</taxon>
        <taxon>Micrococcales</taxon>
        <taxon>Dermabacteraceae</taxon>
        <taxon>Helcobacillus</taxon>
    </lineage>
</organism>
<name>A0A839QYZ0_9MICO</name>
<dbReference type="RefSeq" id="WP_221187363.1">
    <property type="nucleotide sequence ID" value="NZ_CBCSFZ010000012.1"/>
</dbReference>
<dbReference type="InterPro" id="IPR045078">
    <property type="entry name" value="TST/MPST-like"/>
</dbReference>
<evidence type="ECO:0000313" key="4">
    <source>
        <dbReference type="EMBL" id="MBB3024009.1"/>
    </source>
</evidence>
<dbReference type="SUPFAM" id="SSF52821">
    <property type="entry name" value="Rhodanese/Cell cycle control phosphatase"/>
    <property type="match status" value="2"/>
</dbReference>
<comment type="caution">
    <text evidence="4">The sequence shown here is derived from an EMBL/GenBank/DDBJ whole genome shotgun (WGS) entry which is preliminary data.</text>
</comment>
<dbReference type="EMBL" id="JACHWP010000021">
    <property type="protein sequence ID" value="MBB3024009.1"/>
    <property type="molecule type" value="Genomic_DNA"/>
</dbReference>
<gene>
    <name evidence="4" type="ORF">FHX50_002316</name>
</gene>
<evidence type="ECO:0000256" key="1">
    <source>
        <dbReference type="ARBA" id="ARBA00022679"/>
    </source>
</evidence>
<dbReference type="PROSITE" id="PS00380">
    <property type="entry name" value="RHODANESE_1"/>
    <property type="match status" value="1"/>
</dbReference>
<feature type="domain" description="Rhodanese" evidence="3">
    <location>
        <begin position="171"/>
        <end position="283"/>
    </location>
</feature>
<keyword evidence="1 4" id="KW-0808">Transferase</keyword>
<dbReference type="AlphaFoldDB" id="A0A839QYZ0"/>
<dbReference type="Pfam" id="PF00581">
    <property type="entry name" value="Rhodanese"/>
    <property type="match status" value="2"/>
</dbReference>
<dbReference type="InterPro" id="IPR001763">
    <property type="entry name" value="Rhodanese-like_dom"/>
</dbReference>
<accession>A0A839QYZ0</accession>
<sequence>MNSETALPPIVSAGDVPAAGDGVVIADVRWSLSGPKDAATFREEYATGHIPGAVFVDLDDDLSDHSVTGAGRHPLPREDDFAATRARLGIGPDTRVYAYGTDDPAGAARLVLMLRFSGIAAALIDGGLPAYRAAHPDVPMEPGHNDPTPVETVEEPLVRLVSIDEVAYAAHSRSALLVDARAPERFRGDVEPVDPRAGHIPTAVNVPYAAHLQADGTFRSPEQIRRTFEDAGATGERIVINYCGSGVSACVNVLAMEHAGLRHGYLFPGSFSEWSADPQREVETR</sequence>
<proteinExistence type="predicted"/>
<dbReference type="GO" id="GO:0016784">
    <property type="term" value="F:3-mercaptopyruvate sulfurtransferase activity"/>
    <property type="evidence" value="ECO:0007669"/>
    <property type="project" value="UniProtKB-EC"/>
</dbReference>
<dbReference type="PANTHER" id="PTHR11364:SF27">
    <property type="entry name" value="SULFURTRANSFERASE"/>
    <property type="match status" value="1"/>
</dbReference>
<protein>
    <submittedName>
        <fullName evidence="4">Thiosulfate/3-mercaptopyruvate sulfurtransferase</fullName>
        <ecNumber evidence="4">2.8.1.1</ecNumber>
        <ecNumber evidence="4">2.8.1.2</ecNumber>
    </submittedName>
</protein>
<keyword evidence="2" id="KW-0677">Repeat</keyword>
<dbReference type="GO" id="GO:0004792">
    <property type="term" value="F:thiosulfate-cyanide sulfurtransferase activity"/>
    <property type="evidence" value="ECO:0007669"/>
    <property type="project" value="UniProtKB-EC"/>
</dbReference>
<dbReference type="EC" id="2.8.1.1" evidence="4"/>
<keyword evidence="4" id="KW-0670">Pyruvate</keyword>
<evidence type="ECO:0000313" key="5">
    <source>
        <dbReference type="Proteomes" id="UP000568050"/>
    </source>
</evidence>
<dbReference type="InterPro" id="IPR036873">
    <property type="entry name" value="Rhodanese-like_dom_sf"/>
</dbReference>
<dbReference type="PANTHER" id="PTHR11364">
    <property type="entry name" value="THIOSULFATE SULFERTANSFERASE"/>
    <property type="match status" value="1"/>
</dbReference>
<dbReference type="InterPro" id="IPR001307">
    <property type="entry name" value="Thiosulphate_STrfase_CS"/>
</dbReference>